<dbReference type="Proteomes" id="UP000278823">
    <property type="component" value="Unassembled WGS sequence"/>
</dbReference>
<comment type="caution">
    <text evidence="2">The sequence shown here is derived from an EMBL/GenBank/DDBJ whole genome shotgun (WGS) entry which is preliminary data.</text>
</comment>
<sequence>MMVSVGCGRASRGLTANPFTRRRAGTAARSAAAQRSAGRGQEGFLTREERRLRRRGEET</sequence>
<evidence type="ECO:0000313" key="3">
    <source>
        <dbReference type="Proteomes" id="UP000278823"/>
    </source>
</evidence>
<protein>
    <submittedName>
        <fullName evidence="2">Uncharacterized protein</fullName>
    </submittedName>
</protein>
<dbReference type="EMBL" id="RJTH01000014">
    <property type="protein sequence ID" value="RUM20686.1"/>
    <property type="molecule type" value="Genomic_DNA"/>
</dbReference>
<name>A0A432PE00_9HYPH</name>
<proteinExistence type="predicted"/>
<feature type="compositionally biased region" description="Low complexity" evidence="1">
    <location>
        <begin position="25"/>
        <end position="44"/>
    </location>
</feature>
<organism evidence="2 3">
    <name type="scientific">Rhizobium vallis</name>
    <dbReference type="NCBI Taxonomy" id="634290"/>
    <lineage>
        <taxon>Bacteria</taxon>
        <taxon>Pseudomonadati</taxon>
        <taxon>Pseudomonadota</taxon>
        <taxon>Alphaproteobacteria</taxon>
        <taxon>Hyphomicrobiales</taxon>
        <taxon>Rhizobiaceae</taxon>
        <taxon>Rhizobium/Agrobacterium group</taxon>
        <taxon>Rhizobium</taxon>
    </lineage>
</organism>
<reference evidence="3" key="1">
    <citation type="submission" date="2018-11" db="EMBL/GenBank/DDBJ databases">
        <title>Rhizobium chutanense sp. nov., isolated from root nodules of Phaseolus vulgaris in China.</title>
        <authorList>
            <person name="Huo Y."/>
        </authorList>
    </citation>
    <scope>NUCLEOTIDE SEQUENCE [LARGE SCALE GENOMIC DNA]</scope>
    <source>
        <strain evidence="3">CCBAU 65647</strain>
    </source>
</reference>
<evidence type="ECO:0000313" key="2">
    <source>
        <dbReference type="EMBL" id="RUM20686.1"/>
    </source>
</evidence>
<accession>A0A432PE00</accession>
<gene>
    <name evidence="2" type="ORF">EFQ99_29100</name>
</gene>
<keyword evidence="3" id="KW-1185">Reference proteome</keyword>
<feature type="region of interest" description="Disordered" evidence="1">
    <location>
        <begin position="1"/>
        <end position="59"/>
    </location>
</feature>
<evidence type="ECO:0000256" key="1">
    <source>
        <dbReference type="SAM" id="MobiDB-lite"/>
    </source>
</evidence>
<dbReference type="AlphaFoldDB" id="A0A432PE00"/>
<feature type="compositionally biased region" description="Basic and acidic residues" evidence="1">
    <location>
        <begin position="45"/>
        <end position="59"/>
    </location>
</feature>